<dbReference type="RefSeq" id="WP_132849850.1">
    <property type="nucleotide sequence ID" value="NZ_CP058648.1"/>
</dbReference>
<dbReference type="OrthoDB" id="1809801at2"/>
<dbReference type="AlphaFoldDB" id="A0A4R2SWX9"/>
<reference evidence="1 2" key="1">
    <citation type="submission" date="2019-03" db="EMBL/GenBank/DDBJ databases">
        <title>Genomic Encyclopedia of Type Strains, Phase IV (KMG-IV): sequencing the most valuable type-strain genomes for metagenomic binning, comparative biology and taxonomic classification.</title>
        <authorList>
            <person name="Goeker M."/>
        </authorList>
    </citation>
    <scope>NUCLEOTIDE SEQUENCE [LARGE SCALE GENOMIC DNA]</scope>
    <source>
        <strain evidence="1 2">DSM 100013</strain>
    </source>
</reference>
<sequence length="349" mass="40911">MSKTKIKNPIIGILISPKESRKEYIQAYTPFINNQKFTLIVFNSKNIDWEKNNINGITFINGEQVEITLPFPRVVYNRLSTTNSNLMKRFEKYIGLNKCFNYISKFSKWKVYNTLKDKGFEEYLPKTYLLKEINIIDILMKYTSIYLKPSYGQLGENVYKLSMTSDRLINLYYHSTRAKETFKNNNELNRMLTELVGKKEFIVQQEIPMVSLNKGYFDIRVLIQKNINGNWEVTSIVSRVTNKFFNNTSLYEKVVLTEDILDEFNSIDKVKTILKLKKLSIQVAKTLESSFGHIGELSVDYGISSTGDLKIIEINGQPQKKIYKFLKNKKQHDNAYIRPIEYAYYLSRK</sequence>
<accession>A0A4R2SWX9</accession>
<dbReference type="InterPro" id="IPR026838">
    <property type="entry name" value="YheC/D"/>
</dbReference>
<organism evidence="1 2">
    <name type="scientific">Serpentinicella alkaliphila</name>
    <dbReference type="NCBI Taxonomy" id="1734049"/>
    <lineage>
        <taxon>Bacteria</taxon>
        <taxon>Bacillati</taxon>
        <taxon>Bacillota</taxon>
        <taxon>Clostridia</taxon>
        <taxon>Peptostreptococcales</taxon>
        <taxon>Natronincolaceae</taxon>
        <taxon>Serpentinicella</taxon>
    </lineage>
</organism>
<dbReference type="SUPFAM" id="SSF56059">
    <property type="entry name" value="Glutathione synthetase ATP-binding domain-like"/>
    <property type="match status" value="1"/>
</dbReference>
<dbReference type="Pfam" id="PF14398">
    <property type="entry name" value="ATPgrasp_YheCD"/>
    <property type="match status" value="1"/>
</dbReference>
<dbReference type="EMBL" id="SLYC01000078">
    <property type="protein sequence ID" value="TCP93401.1"/>
    <property type="molecule type" value="Genomic_DNA"/>
</dbReference>
<proteinExistence type="predicted"/>
<name>A0A4R2SWX9_9FIRM</name>
<protein>
    <submittedName>
        <fullName evidence="1">YheC/D-like protein</fullName>
    </submittedName>
</protein>
<dbReference type="Proteomes" id="UP000295504">
    <property type="component" value="Unassembled WGS sequence"/>
</dbReference>
<comment type="caution">
    <text evidence="1">The sequence shown here is derived from an EMBL/GenBank/DDBJ whole genome shotgun (WGS) entry which is preliminary data.</text>
</comment>
<evidence type="ECO:0000313" key="2">
    <source>
        <dbReference type="Proteomes" id="UP000295504"/>
    </source>
</evidence>
<evidence type="ECO:0000313" key="1">
    <source>
        <dbReference type="EMBL" id="TCP93401.1"/>
    </source>
</evidence>
<keyword evidence="2" id="KW-1185">Reference proteome</keyword>
<gene>
    <name evidence="1" type="ORF">EDD79_10786</name>
</gene>